<dbReference type="Gene3D" id="2.90.10.30">
    <property type="match status" value="1"/>
</dbReference>
<gene>
    <name evidence="3" type="ORF">SAY86_028504</name>
</gene>
<evidence type="ECO:0000313" key="4">
    <source>
        <dbReference type="Proteomes" id="UP001346149"/>
    </source>
</evidence>
<keyword evidence="1" id="KW-0732">Signal</keyword>
<evidence type="ECO:0000256" key="1">
    <source>
        <dbReference type="ARBA" id="ARBA00022729"/>
    </source>
</evidence>
<organism evidence="3 4">
    <name type="scientific">Trapa natans</name>
    <name type="common">Water chestnut</name>
    <dbReference type="NCBI Taxonomy" id="22666"/>
    <lineage>
        <taxon>Eukaryota</taxon>
        <taxon>Viridiplantae</taxon>
        <taxon>Streptophyta</taxon>
        <taxon>Embryophyta</taxon>
        <taxon>Tracheophyta</taxon>
        <taxon>Spermatophyta</taxon>
        <taxon>Magnoliopsida</taxon>
        <taxon>eudicotyledons</taxon>
        <taxon>Gunneridae</taxon>
        <taxon>Pentapetalae</taxon>
        <taxon>rosids</taxon>
        <taxon>malvids</taxon>
        <taxon>Myrtales</taxon>
        <taxon>Lythraceae</taxon>
        <taxon>Trapa</taxon>
    </lineage>
</organism>
<keyword evidence="4" id="KW-1185">Reference proteome</keyword>
<accession>A0AAN7MIK4</accession>
<evidence type="ECO:0000256" key="2">
    <source>
        <dbReference type="ARBA" id="ARBA00023157"/>
    </source>
</evidence>
<keyword evidence="2" id="KW-1015">Disulfide bond</keyword>
<dbReference type="AlphaFoldDB" id="A0AAN7MIK4"/>
<reference evidence="3 4" key="1">
    <citation type="journal article" date="2023" name="Hortic Res">
        <title>Pangenome of water caltrop reveals structural variations and asymmetric subgenome divergence after allopolyploidization.</title>
        <authorList>
            <person name="Zhang X."/>
            <person name="Chen Y."/>
            <person name="Wang L."/>
            <person name="Yuan Y."/>
            <person name="Fang M."/>
            <person name="Shi L."/>
            <person name="Lu R."/>
            <person name="Comes H.P."/>
            <person name="Ma Y."/>
            <person name="Chen Y."/>
            <person name="Huang G."/>
            <person name="Zhou Y."/>
            <person name="Zheng Z."/>
            <person name="Qiu Y."/>
        </authorList>
    </citation>
    <scope>NUCLEOTIDE SEQUENCE [LARGE SCALE GENOMIC DNA]</scope>
    <source>
        <strain evidence="3">F231</strain>
    </source>
</reference>
<proteinExistence type="predicted"/>
<dbReference type="SUPFAM" id="SSF51110">
    <property type="entry name" value="alpha-D-mannose-specific plant lectins"/>
    <property type="match status" value="1"/>
</dbReference>
<evidence type="ECO:0000313" key="3">
    <source>
        <dbReference type="EMBL" id="KAK4796178.1"/>
    </source>
</evidence>
<protein>
    <submittedName>
        <fullName evidence="3">Uncharacterized protein</fullName>
    </submittedName>
</protein>
<sequence>MSKKARILRLLFICGGYFEASGSFGGFHVNGNLGVMSKDGVTQWSTKLKAANASYNRTVKLMDTGNLVLLEKYPEMED</sequence>
<dbReference type="EMBL" id="JAXQNO010000006">
    <property type="protein sequence ID" value="KAK4796178.1"/>
    <property type="molecule type" value="Genomic_DNA"/>
</dbReference>
<dbReference type="InterPro" id="IPR036426">
    <property type="entry name" value="Bulb-type_lectin_dom_sf"/>
</dbReference>
<dbReference type="Proteomes" id="UP001346149">
    <property type="component" value="Unassembled WGS sequence"/>
</dbReference>
<comment type="caution">
    <text evidence="3">The sequence shown here is derived from an EMBL/GenBank/DDBJ whole genome shotgun (WGS) entry which is preliminary data.</text>
</comment>
<name>A0AAN7MIK4_TRANT</name>